<comment type="caution">
    <text evidence="3">The sequence shown here is derived from an EMBL/GenBank/DDBJ whole genome shotgun (WGS) entry which is preliminary data.</text>
</comment>
<dbReference type="Proteomes" id="UP001374579">
    <property type="component" value="Unassembled WGS sequence"/>
</dbReference>
<reference evidence="3 4" key="1">
    <citation type="submission" date="2024-02" db="EMBL/GenBank/DDBJ databases">
        <title>Chromosome-scale genome assembly of the rough periwinkle Littorina saxatilis.</title>
        <authorList>
            <person name="De Jode A."/>
            <person name="Faria R."/>
            <person name="Formenti G."/>
            <person name="Sims Y."/>
            <person name="Smith T.P."/>
            <person name="Tracey A."/>
            <person name="Wood J.M.D."/>
            <person name="Zagrodzka Z.B."/>
            <person name="Johannesson K."/>
            <person name="Butlin R.K."/>
            <person name="Leder E.H."/>
        </authorList>
    </citation>
    <scope>NUCLEOTIDE SEQUENCE [LARGE SCALE GENOMIC DNA]</scope>
    <source>
        <strain evidence="3">Snail1</strain>
        <tissue evidence="3">Muscle</tissue>
    </source>
</reference>
<evidence type="ECO:0000313" key="3">
    <source>
        <dbReference type="EMBL" id="KAK7091997.1"/>
    </source>
</evidence>
<dbReference type="InterPro" id="IPR038765">
    <property type="entry name" value="Papain-like_cys_pep_sf"/>
</dbReference>
<dbReference type="EMBL" id="JBAMIC010000022">
    <property type="protein sequence ID" value="KAK7091997.1"/>
    <property type="molecule type" value="Genomic_DNA"/>
</dbReference>
<feature type="compositionally biased region" description="Basic and acidic residues" evidence="1">
    <location>
        <begin position="453"/>
        <end position="462"/>
    </location>
</feature>
<feature type="region of interest" description="Disordered" evidence="1">
    <location>
        <begin position="56"/>
        <end position="101"/>
    </location>
</feature>
<dbReference type="PANTHER" id="PTHR10773">
    <property type="entry name" value="DNA-DIRECTED RNA POLYMERASES I, II, AND III SUBUNIT RPABC2"/>
    <property type="match status" value="1"/>
</dbReference>
<accession>A0AAN9G270</accession>
<evidence type="ECO:0000259" key="2">
    <source>
        <dbReference type="PROSITE" id="PS50802"/>
    </source>
</evidence>
<feature type="compositionally biased region" description="Low complexity" evidence="1">
    <location>
        <begin position="87"/>
        <end position="97"/>
    </location>
</feature>
<gene>
    <name evidence="3" type="ORF">V1264_009608</name>
</gene>
<feature type="region of interest" description="Disordered" evidence="1">
    <location>
        <begin position="436"/>
        <end position="462"/>
    </location>
</feature>
<dbReference type="PANTHER" id="PTHR10773:SF19">
    <property type="match status" value="1"/>
</dbReference>
<dbReference type="Gene3D" id="3.90.70.80">
    <property type="match status" value="1"/>
</dbReference>
<dbReference type="CDD" id="cd22744">
    <property type="entry name" value="OTU"/>
    <property type="match status" value="1"/>
</dbReference>
<evidence type="ECO:0000256" key="1">
    <source>
        <dbReference type="SAM" id="MobiDB-lite"/>
    </source>
</evidence>
<name>A0AAN9G270_9CAEN</name>
<proteinExistence type="predicted"/>
<evidence type="ECO:0000313" key="4">
    <source>
        <dbReference type="Proteomes" id="UP001374579"/>
    </source>
</evidence>
<feature type="domain" description="OTU" evidence="2">
    <location>
        <begin position="119"/>
        <end position="256"/>
    </location>
</feature>
<dbReference type="InterPro" id="IPR003323">
    <property type="entry name" value="OTU_dom"/>
</dbReference>
<organism evidence="3 4">
    <name type="scientific">Littorina saxatilis</name>
    <dbReference type="NCBI Taxonomy" id="31220"/>
    <lineage>
        <taxon>Eukaryota</taxon>
        <taxon>Metazoa</taxon>
        <taxon>Spiralia</taxon>
        <taxon>Lophotrochozoa</taxon>
        <taxon>Mollusca</taxon>
        <taxon>Gastropoda</taxon>
        <taxon>Caenogastropoda</taxon>
        <taxon>Littorinimorpha</taxon>
        <taxon>Littorinoidea</taxon>
        <taxon>Littorinidae</taxon>
        <taxon>Littorina</taxon>
    </lineage>
</organism>
<dbReference type="PROSITE" id="PS50802">
    <property type="entry name" value="OTU"/>
    <property type="match status" value="1"/>
</dbReference>
<protein>
    <recommendedName>
        <fullName evidence="2">OTU domain-containing protein</fullName>
    </recommendedName>
</protein>
<keyword evidence="4" id="KW-1185">Reference proteome</keyword>
<feature type="region of interest" description="Disordered" evidence="1">
    <location>
        <begin position="561"/>
        <end position="583"/>
    </location>
</feature>
<dbReference type="AlphaFoldDB" id="A0AAN9G270"/>
<sequence length="888" mass="101669">MEIDCDDDEPLITIANAFVREKKPPEQERLNETWEETDDEPLISIIRSAKIQAPRIDISSSSEDGVELPSTFPPRRNKRKRNNQLDRTTASSTAAARTQERVYKEHESKLNNILAANGFYKVNVPSDGNCFFDSASRHLDGMDPLALRAYLCDHMESSFAAYLDFLSCEEDDNERYLSYFYNVGQLRNPGTWCNDAADLLPMALADWSGRQVKIFTSDPYKPVLVVVPGDSDGDLAPITLSLLQVEAAHYEPVVEIPRPVIGGRVTPVPRELPQVESPRQQGPFYTPPTKQLYRERTAVPTGWKKNCRKRLRLEGKEYTSESGNIKRAKSVQHVNCQNCRFGCNKITSEERQNIFQAFYALTSYERQKDFICSNVQEQSTRTLCDEGEPVPKKRQVCRSFSFSVDGHKERVCKKMFLATLDIGDAYVDHALRHSQHGSFTGRERRGRHQPHNKSQENEVERAKKHIESFPVVESHYTRKDSKRKYLAANLNITKMYQLHKTESQKEGVDCVSTRAYRSIFNKNYNLSFHVPKKDQCAKCNLYSTKAKSGTITEEEQELFNEHMQKKEEAKKEKERDKERAKKDPSLHVITVDMQAVLQTPCGAVSQLYYKRKLSVFNFTTYSLADGKATCYTWDETEAKRGACEIATCLLMYIASLPSHVKDVILYSDCCGGQNRNQYLATCFMHAVNTIPNINSITHKYLEPGHTQLECDSMHSAITCAKKNTPIFTPSGWNIVFRQARRQKPYMVMPLKHKDVLDFKQVAHSRVRNTKTDIQGHKVKWLNIRTLQFRKGMDDLMFFKYSHTHEDYRTLRLVGSAKRRRPDLTKPLPRLYSNTLPISGAKKRDLLSLCASEIIPSEHHAFYEALAVSTSAKDKLAEPDANEPDQDTD</sequence>
<dbReference type="SUPFAM" id="SSF54001">
    <property type="entry name" value="Cysteine proteinases"/>
    <property type="match status" value="1"/>
</dbReference>